<dbReference type="InterPro" id="IPR036322">
    <property type="entry name" value="WD40_repeat_dom_sf"/>
</dbReference>
<dbReference type="KEGG" id="sliu:111352440"/>
<feature type="region of interest" description="Disordered" evidence="4">
    <location>
        <begin position="1633"/>
        <end position="1654"/>
    </location>
</feature>
<feature type="domain" description="C2H2-type" evidence="5">
    <location>
        <begin position="1425"/>
        <end position="1447"/>
    </location>
</feature>
<evidence type="ECO:0000313" key="6">
    <source>
        <dbReference type="Proteomes" id="UP000301870"/>
    </source>
</evidence>
<comment type="subcellular location">
    <subcellularLocation>
        <location evidence="1">Nucleus</location>
    </subcellularLocation>
</comment>
<feature type="region of interest" description="Disordered" evidence="4">
    <location>
        <begin position="342"/>
        <end position="370"/>
    </location>
</feature>
<evidence type="ECO:0000259" key="5">
    <source>
        <dbReference type="SMART" id="SM00355"/>
    </source>
</evidence>
<dbReference type="InterPro" id="IPR052416">
    <property type="entry name" value="GTF3C_component"/>
</dbReference>
<gene>
    <name evidence="7 8" type="primary">LOC111352440</name>
</gene>
<accession>A0A9J7DYP4</accession>
<sequence>MDTKSLQKNKQPKKMKSAKDKHEVFVLPPDLLKKLGISIGNINVNQVNSSTPAIELPSSDNINDGYFENISDRNCSQMPSDTSILETATLMKKSVFLSPTFIPTIANGIPEEVKIASKSFVPETVSATNLVGTEPVSSIEVLNVSNNTTECLSGNNTDLHYDISFNGVPTSLIGNEMEIEENMNVVLDDHLAEIANSCINSLVDNQSFEINSDIELTVNSTDSDPNLLSYNHSNKEIPISNTSKINIISEETIPLSKLKELKSLKLCDVKNLTPITVQSVIEAKTNHEISKSEEQINISILTVPLQNKNTKSSSDLEENLESTLTETTINKITENTPVVIEETNKPTNNKSGTNESCNKKKIHSNKNNNKSNIVKDDCNVSDIIKSDNVSDGPSKFETITKMVTTEIDKNENNFQNCNGKPHEKEDSNLARSVKPNIVKNKESNDVETNITAQTVIEQKHGKEPQVMSKSKSTNKKDRKQSDTEPNDEKSEPLELASILNATKKLADNNAEIKVEKVKEIAAYLKKFSHIYTDKNKSKKAFLNVPNNKKTINSKTNTTESKLCIQGVEKPGGNKKDKEHTGECKVVKTYARQIIPKQSNKFTPKLHENVKQDVMVDQNLDAINIVTSNKTQEFCLCYDFGRLAYYDSDNSYEHIHFKNNNSANCELATIFSIHSDEPVVNSDGSDVDKEDKTEENVDNSICWNLFQNEFCENIDDSEPEPVVHDCVVDECNDTSSDIQVSPVNNTVPATNDGIVSDIQPEVHIVNNSDIILDTNDHDMVEAETKKCNSVIDVGKPLSTNVHDSSSSADSGHTNTTQGSPRANVMPTAPQTKPESSEISNILPQTSKHDASNKEVQKTPAQEAKVAATKPIQKNSRKRSFIGKDKGEPSSKKNIKCAICEDLFSHAEWEDHVANEHDLIAWQVGGRIYLDDRDLVRKLKEKLKAEGKLVCSLCGMTTNRFNRFNDHVKYCIKKKMSGESEKVEKPTRKSRAPLEENVTCGVCDKIMLSDRWYDHISRDHNYLAWQKGDTPIDLSNESAVWAHLQNIIRAKGTLTCWKCGFNRSRAKLFLAHVKTCDGTRHLLDDSATGADLNGPVTDDTALGQSGGKRTVNCGVCKTEIVNSAWIDHISKKHNYLAWPQGHTPMDFGDEEVVWNHLQQFVRRYGGLTCHKCGIVRKRVKLYLTHIDECDGSADSQADMDESLNTTTQSQSTDGWYEVPVVQEERKVIKCGVCHEEVSIVDWIHHIGKEHNYLAWRDGYKQVNLEDESAVKMHLLDISRENNGLKCFKCEKKIKYPKVYLQHIKECVVGTDTSCSWIEEFSQKEVKDEILTCGVCAAQVEGSEWITHIETVHQYLAWVEGQPPIDLKNQAAVHQHLYEMTKVLGGLVCQKCGLKRKYVKSYQEHVATCQGKKKFTEVSVELMCKDIIECGVCGKTMPPKEWKSHSMREHYNIAWVVGDPPIEINNPYAVESYLKEYQYTHHKLICKVCGISRVSYVGFYAHIIVCGKSEMETEIYKSTCEICNNKYLRIYKSQHMTMHKEKELALERRIQAEKEKELKREEELNDDIIHTGRRKAAEKAKNVIEKYKNSLHHGSHNCAKCRFSTDVEKELLDHVCVDKWDDGSDSDVSVKLEMCSEEETDSESDTEVDSNISEEEQEAREEFAIKKKKKHSDNHAQKIIRLPYQVKNITLYMKRSTEEFKERYLTDEVLFPMWHKCLLEEVPENEIINYMPPLEESCKVRFSDIQDWMTFKRFEARSTKDFLVMFVGASIQAISWAPPNPDTELACGQSQFLAVAVHRGPDAPRHAWDTTPVEPGLVQIWDCGNLISSTIRFALGITHDFGTFWAIDWCPSGVRDMVEVLPNTNNMQRLGLLAAACSNGTAYIFAVPYPSTVTEKEQPFYKLKPVVELRLTNGNRKVYQATAIKWSMQKGHSQVIVGYADGTTAYYDLNSDSPLLRIIENDVTIFYPYHDERAQNAPIEDVAVYPGARDAACVGSAGGAGGVGGAGGAGAGALQSHVAALRVLYPPHWPAALLAGDDCLVNQSINELEWWGGGRRLGGSSRAAGCQWCGRVVSAAPPLLKLLRLHPCFPDVYKQVIGKFQMIPLGNKRKRQTDDLSLVVEPLTYSESAKKYGLQFQQITARDRSSQQKLSALPREAFPERFPLSDVAAMAFCPILKQHQKLAVAMHAGLIIIMNV</sequence>
<feature type="region of interest" description="Disordered" evidence="4">
    <location>
        <begin position="455"/>
        <end position="493"/>
    </location>
</feature>
<evidence type="ECO:0000256" key="2">
    <source>
        <dbReference type="ARBA" id="ARBA00023163"/>
    </source>
</evidence>
<feature type="compositionally biased region" description="Polar residues" evidence="4">
    <location>
        <begin position="796"/>
        <end position="819"/>
    </location>
</feature>
<dbReference type="GO" id="GO:0006383">
    <property type="term" value="P:transcription by RNA polymerase III"/>
    <property type="evidence" value="ECO:0007669"/>
    <property type="project" value="TreeGrafter"/>
</dbReference>
<feature type="domain" description="C2H2-type" evidence="5">
    <location>
        <begin position="1226"/>
        <end position="1248"/>
    </location>
</feature>
<reference evidence="7 8" key="1">
    <citation type="submission" date="2025-04" db="UniProtKB">
        <authorList>
            <consortium name="RefSeq"/>
        </authorList>
    </citation>
    <scope>IDENTIFICATION</scope>
    <source>
        <strain evidence="7 8">Ishihara</strain>
        <tissue evidence="7 8">Whole body</tissue>
    </source>
</reference>
<dbReference type="RefSeq" id="XP_022820711.1">
    <property type="nucleotide sequence ID" value="XM_022964943.1"/>
</dbReference>
<evidence type="ECO:0000313" key="8">
    <source>
        <dbReference type="RefSeq" id="XP_022820711.1"/>
    </source>
</evidence>
<feature type="domain" description="C2H2-type" evidence="5">
    <location>
        <begin position="947"/>
        <end position="967"/>
    </location>
</feature>
<name>A0A9J7DYP4_SPOLT</name>
<protein>
    <submittedName>
        <fullName evidence="7 8">Uncharacterized protein LOC111352440 isoform X1</fullName>
    </submittedName>
</protein>
<dbReference type="GO" id="GO:0000127">
    <property type="term" value="C:transcription factor TFIIIC complex"/>
    <property type="evidence" value="ECO:0007669"/>
    <property type="project" value="TreeGrafter"/>
</dbReference>
<dbReference type="GO" id="GO:0005634">
    <property type="term" value="C:nucleus"/>
    <property type="evidence" value="ECO:0007669"/>
    <property type="project" value="UniProtKB-SubCell"/>
</dbReference>
<feature type="compositionally biased region" description="Basic and acidic residues" evidence="4">
    <location>
        <begin position="479"/>
        <end position="492"/>
    </location>
</feature>
<dbReference type="InterPro" id="IPR013087">
    <property type="entry name" value="Znf_C2H2_type"/>
</dbReference>
<dbReference type="OrthoDB" id="4703at2759"/>
<keyword evidence="6" id="KW-1185">Reference proteome</keyword>
<dbReference type="PANTHER" id="PTHR15052:SF2">
    <property type="entry name" value="GENERAL TRANSCRIPTION FACTOR 3C POLYPEPTIDE 2"/>
    <property type="match status" value="1"/>
</dbReference>
<feature type="region of interest" description="Disordered" evidence="4">
    <location>
        <begin position="795"/>
        <end position="873"/>
    </location>
</feature>
<dbReference type="RefSeq" id="XP_022820710.1">
    <property type="nucleotide sequence ID" value="XM_022964942.1"/>
</dbReference>
<evidence type="ECO:0000256" key="4">
    <source>
        <dbReference type="SAM" id="MobiDB-lite"/>
    </source>
</evidence>
<feature type="domain" description="C2H2-type" evidence="5">
    <location>
        <begin position="996"/>
        <end position="1018"/>
    </location>
</feature>
<feature type="domain" description="C2H2-type" evidence="5">
    <location>
        <begin position="1515"/>
        <end position="1536"/>
    </location>
</feature>
<feature type="region of interest" description="Disordered" evidence="4">
    <location>
        <begin position="410"/>
        <end position="429"/>
    </location>
</feature>
<feature type="domain" description="C2H2-type" evidence="5">
    <location>
        <begin position="1109"/>
        <end position="1131"/>
    </location>
</feature>
<feature type="compositionally biased region" description="Polar residues" evidence="4">
    <location>
        <begin position="827"/>
        <end position="844"/>
    </location>
</feature>
<feature type="region of interest" description="Disordered" evidence="4">
    <location>
        <begin position="1"/>
        <end position="20"/>
    </location>
</feature>
<evidence type="ECO:0000313" key="7">
    <source>
        <dbReference type="RefSeq" id="XP_022820710.1"/>
    </source>
</evidence>
<dbReference type="GeneID" id="111352440"/>
<proteinExistence type="predicted"/>
<keyword evidence="2" id="KW-0804">Transcription</keyword>
<feature type="domain" description="C2H2-type" evidence="5">
    <location>
        <begin position="1328"/>
        <end position="1350"/>
    </location>
</feature>
<dbReference type="Proteomes" id="UP000301870">
    <property type="component" value="Chromosome 15"/>
</dbReference>
<evidence type="ECO:0000256" key="1">
    <source>
        <dbReference type="ARBA" id="ARBA00004123"/>
    </source>
</evidence>
<keyword evidence="3" id="KW-0539">Nucleus</keyword>
<feature type="domain" description="C2H2-type" evidence="5">
    <location>
        <begin position="893"/>
        <end position="915"/>
    </location>
</feature>
<dbReference type="SMART" id="SM00355">
    <property type="entry name" value="ZnF_C2H2"/>
    <property type="match status" value="9"/>
</dbReference>
<feature type="compositionally biased region" description="Basic and acidic residues" evidence="4">
    <location>
        <begin position="845"/>
        <end position="855"/>
    </location>
</feature>
<feature type="domain" description="C2H2-type" evidence="5">
    <location>
        <begin position="1282"/>
        <end position="1302"/>
    </location>
</feature>
<dbReference type="SUPFAM" id="SSF50978">
    <property type="entry name" value="WD40 repeat-like"/>
    <property type="match status" value="1"/>
</dbReference>
<dbReference type="PANTHER" id="PTHR15052">
    <property type="entry name" value="RNA POLYMERASE III TRANSCRIPTION INITIATION FACTOR COMPLEX SUBUNIT"/>
    <property type="match status" value="1"/>
</dbReference>
<feature type="compositionally biased region" description="Polar residues" evidence="4">
    <location>
        <begin position="345"/>
        <end position="356"/>
    </location>
</feature>
<organism evidence="6 8">
    <name type="scientific">Spodoptera litura</name>
    <name type="common">Asian cotton leafworm</name>
    <dbReference type="NCBI Taxonomy" id="69820"/>
    <lineage>
        <taxon>Eukaryota</taxon>
        <taxon>Metazoa</taxon>
        <taxon>Ecdysozoa</taxon>
        <taxon>Arthropoda</taxon>
        <taxon>Hexapoda</taxon>
        <taxon>Insecta</taxon>
        <taxon>Pterygota</taxon>
        <taxon>Neoptera</taxon>
        <taxon>Endopterygota</taxon>
        <taxon>Lepidoptera</taxon>
        <taxon>Glossata</taxon>
        <taxon>Ditrysia</taxon>
        <taxon>Noctuoidea</taxon>
        <taxon>Noctuidae</taxon>
        <taxon>Amphipyrinae</taxon>
        <taxon>Spodoptera</taxon>
    </lineage>
</organism>
<evidence type="ECO:0000256" key="3">
    <source>
        <dbReference type="ARBA" id="ARBA00023242"/>
    </source>
</evidence>